<evidence type="ECO:0000313" key="1">
    <source>
        <dbReference type="EMBL" id="KKN44800.1"/>
    </source>
</evidence>
<dbReference type="EMBL" id="LAZR01001428">
    <property type="protein sequence ID" value="KKN44800.1"/>
    <property type="molecule type" value="Genomic_DNA"/>
</dbReference>
<name>A0A0F9QKY6_9ZZZZ</name>
<gene>
    <name evidence="1" type="ORF">LCGC14_0689370</name>
</gene>
<dbReference type="AlphaFoldDB" id="A0A0F9QKY6"/>
<accession>A0A0F9QKY6</accession>
<proteinExistence type="predicted"/>
<comment type="caution">
    <text evidence="1">The sequence shown here is derived from an EMBL/GenBank/DDBJ whole genome shotgun (WGS) entry which is preliminary data.</text>
</comment>
<organism evidence="1">
    <name type="scientific">marine sediment metagenome</name>
    <dbReference type="NCBI Taxonomy" id="412755"/>
    <lineage>
        <taxon>unclassified sequences</taxon>
        <taxon>metagenomes</taxon>
        <taxon>ecological metagenomes</taxon>
    </lineage>
</organism>
<reference evidence="1" key="1">
    <citation type="journal article" date="2015" name="Nature">
        <title>Complex archaea that bridge the gap between prokaryotes and eukaryotes.</title>
        <authorList>
            <person name="Spang A."/>
            <person name="Saw J.H."/>
            <person name="Jorgensen S.L."/>
            <person name="Zaremba-Niedzwiedzka K."/>
            <person name="Martijn J."/>
            <person name="Lind A.E."/>
            <person name="van Eijk R."/>
            <person name="Schleper C."/>
            <person name="Guy L."/>
            <person name="Ettema T.J."/>
        </authorList>
    </citation>
    <scope>NUCLEOTIDE SEQUENCE</scope>
</reference>
<protein>
    <submittedName>
        <fullName evidence="1">Uncharacterized protein</fullName>
    </submittedName>
</protein>
<sequence length="355" mass="41889">METKHVDIEKAIYLKTLNKNNVYKEYLFSLFDEVDNTVEDCKKFTFKEIVNIIKNLNYQTKKSNRSQILPILVSSDSEKEKLYNSIKEEFQNQIVLYIPLCPIEVRIYYHICSCLIEDLGLEIFETMNLNSIKFRQNLDKNDAVRALLKYQQYSIKKDLLRRWLLGDELNEEEKKRLGLMTSISEDKNSLEIIKCICDSFEEPVLLFFDDIELINQKYGEEHGERLGRVAELVFLNTFISFLAEIKNTVIILPCIKTSWKVLLNFSNNDLRSILESSKIEFFDLEGLKRKIMKVMDFYWLQNKIRPPTNPFFPLNDDSIEKFFKKSRGDLKKFFTLCIKTIEDILLEKKAPAQIG</sequence>